<dbReference type="AlphaFoldDB" id="A0A6J8A9U3"/>
<dbReference type="InterPro" id="IPR008983">
    <property type="entry name" value="Tumour_necrosis_fac-like_dom"/>
</dbReference>
<accession>A0A6J8A9U3</accession>
<proteinExistence type="predicted"/>
<evidence type="ECO:0000259" key="1">
    <source>
        <dbReference type="Pfam" id="PF00386"/>
    </source>
</evidence>
<dbReference type="InterPro" id="IPR001073">
    <property type="entry name" value="C1q_dom"/>
</dbReference>
<feature type="domain" description="C1q" evidence="1">
    <location>
        <begin position="101"/>
        <end position="196"/>
    </location>
</feature>
<dbReference type="Gene3D" id="2.60.120.40">
    <property type="match status" value="1"/>
</dbReference>
<sequence length="197" mass="22582">MTYVNQETQVKTIKDQDETCVKSTGNIDMNNNKHDFCCQVAPTNMLVPFLQQVSGVEKFMSQLETQFTHALDKVFSHQKDNNRKMNNLVTKHIDCVLICNNDGIFVAPRDGIYMFSRTVSTVNAAYILTELVVEKVISSTWEREVDSSYHSSASITAFCRMNKDEHAWIITTGWNTENYIHRKDPHSRTSFPGLLIH</sequence>
<dbReference type="OrthoDB" id="6057180at2759"/>
<organism evidence="2 3">
    <name type="scientific">Mytilus coruscus</name>
    <name type="common">Sea mussel</name>
    <dbReference type="NCBI Taxonomy" id="42192"/>
    <lineage>
        <taxon>Eukaryota</taxon>
        <taxon>Metazoa</taxon>
        <taxon>Spiralia</taxon>
        <taxon>Lophotrochozoa</taxon>
        <taxon>Mollusca</taxon>
        <taxon>Bivalvia</taxon>
        <taxon>Autobranchia</taxon>
        <taxon>Pteriomorphia</taxon>
        <taxon>Mytilida</taxon>
        <taxon>Mytiloidea</taxon>
        <taxon>Mytilidae</taxon>
        <taxon>Mytilinae</taxon>
        <taxon>Mytilus</taxon>
    </lineage>
</organism>
<dbReference type="SUPFAM" id="SSF49842">
    <property type="entry name" value="TNF-like"/>
    <property type="match status" value="1"/>
</dbReference>
<dbReference type="Proteomes" id="UP000507470">
    <property type="component" value="Unassembled WGS sequence"/>
</dbReference>
<dbReference type="Pfam" id="PF00386">
    <property type="entry name" value="C1q"/>
    <property type="match status" value="1"/>
</dbReference>
<dbReference type="EMBL" id="CACVKT020000996">
    <property type="protein sequence ID" value="CAC5364497.1"/>
    <property type="molecule type" value="Genomic_DNA"/>
</dbReference>
<name>A0A6J8A9U3_MYTCO</name>
<keyword evidence="3" id="KW-1185">Reference proteome</keyword>
<reference evidence="2 3" key="1">
    <citation type="submission" date="2020-06" db="EMBL/GenBank/DDBJ databases">
        <authorList>
            <person name="Li R."/>
            <person name="Bekaert M."/>
        </authorList>
    </citation>
    <scope>NUCLEOTIDE SEQUENCE [LARGE SCALE GENOMIC DNA]</scope>
    <source>
        <strain evidence="3">wild</strain>
    </source>
</reference>
<gene>
    <name evidence="2" type="ORF">MCOR_5521</name>
</gene>
<evidence type="ECO:0000313" key="3">
    <source>
        <dbReference type="Proteomes" id="UP000507470"/>
    </source>
</evidence>
<evidence type="ECO:0000313" key="2">
    <source>
        <dbReference type="EMBL" id="CAC5364497.1"/>
    </source>
</evidence>
<protein>
    <recommendedName>
        <fullName evidence="1">C1q domain-containing protein</fullName>
    </recommendedName>
</protein>